<reference evidence="8" key="1">
    <citation type="submission" date="2021-04" db="EMBL/GenBank/DDBJ databases">
        <title>Microbacterium tenobrionis sp. nov. and Microbacterium allomyrinae sp. nov., isolated from larvae of Tenobrio molitor and Allomyrina dichotoma, respectively.</title>
        <authorList>
            <person name="Lee S.D."/>
        </authorList>
    </citation>
    <scope>NUCLEOTIDE SEQUENCE</scope>
    <source>
        <strain evidence="8">YMB-B2</strain>
    </source>
</reference>
<evidence type="ECO:0000313" key="8">
    <source>
        <dbReference type="EMBL" id="MCC2030462.1"/>
    </source>
</evidence>
<dbReference type="Pfam" id="PF00482">
    <property type="entry name" value="T2SSF"/>
    <property type="match status" value="1"/>
</dbReference>
<dbReference type="AlphaFoldDB" id="A0A9X1S1M8"/>
<proteinExistence type="predicted"/>
<dbReference type="GO" id="GO:0005886">
    <property type="term" value="C:plasma membrane"/>
    <property type="evidence" value="ECO:0007669"/>
    <property type="project" value="UniProtKB-SubCell"/>
</dbReference>
<keyword evidence="3 6" id="KW-0812">Transmembrane</keyword>
<dbReference type="Proteomes" id="UP001139289">
    <property type="component" value="Unassembled WGS sequence"/>
</dbReference>
<dbReference type="Gene3D" id="1.20.81.30">
    <property type="entry name" value="Type II secretion system (T2SS), domain F"/>
    <property type="match status" value="1"/>
</dbReference>
<evidence type="ECO:0000256" key="3">
    <source>
        <dbReference type="ARBA" id="ARBA00022692"/>
    </source>
</evidence>
<sequence length="313" mass="32267">MSIVTDAATAILLGGLLGAGIICILMAAPRWRAASLTARIAPYVRDAVDDAALPAGVLPVTGILPVGGTGTIGQRLRTRLLHGIGDTEALAHRLAQAGSDAQPAAFRARQLGCALGGFGLGSALVIVLATTGRMTPAAAVLPIILALGAAIAVDMLLTARVRSRLARLSDELPTMLEFLALCLSAGEGFLDALRRVAAIGSGELTQELRQVVLAVGTGSPLADALGEMASRLRQPGLSRAVDQIVAALEHGAPLAAVLHAQAADAREDAKRTLIEQAGRREILMMLPLVFLILPLSVLFAVFPGMFILQLGLG</sequence>
<dbReference type="EMBL" id="JAGTTM010000007">
    <property type="protein sequence ID" value="MCC2030462.1"/>
    <property type="molecule type" value="Genomic_DNA"/>
</dbReference>
<feature type="domain" description="Type II secretion system protein GspF" evidence="7">
    <location>
        <begin position="176"/>
        <end position="300"/>
    </location>
</feature>
<dbReference type="InterPro" id="IPR042094">
    <property type="entry name" value="T2SS_GspF_sf"/>
</dbReference>
<evidence type="ECO:0000256" key="1">
    <source>
        <dbReference type="ARBA" id="ARBA00004651"/>
    </source>
</evidence>
<evidence type="ECO:0000256" key="2">
    <source>
        <dbReference type="ARBA" id="ARBA00022475"/>
    </source>
</evidence>
<keyword evidence="2" id="KW-1003">Cell membrane</keyword>
<gene>
    <name evidence="8" type="ORF">KEC56_13225</name>
</gene>
<evidence type="ECO:0000256" key="6">
    <source>
        <dbReference type="SAM" id="Phobius"/>
    </source>
</evidence>
<keyword evidence="5 6" id="KW-0472">Membrane</keyword>
<protein>
    <submittedName>
        <fullName evidence="8">Type II secretion system F family protein</fullName>
    </submittedName>
</protein>
<evidence type="ECO:0000259" key="7">
    <source>
        <dbReference type="Pfam" id="PF00482"/>
    </source>
</evidence>
<evidence type="ECO:0000256" key="4">
    <source>
        <dbReference type="ARBA" id="ARBA00022989"/>
    </source>
</evidence>
<keyword evidence="4 6" id="KW-1133">Transmembrane helix</keyword>
<dbReference type="PANTHER" id="PTHR35007">
    <property type="entry name" value="INTEGRAL MEMBRANE PROTEIN-RELATED"/>
    <property type="match status" value="1"/>
</dbReference>
<feature type="transmembrane region" description="Helical" evidence="6">
    <location>
        <begin position="111"/>
        <end position="131"/>
    </location>
</feature>
<feature type="transmembrane region" description="Helical" evidence="6">
    <location>
        <begin position="6"/>
        <end position="28"/>
    </location>
</feature>
<evidence type="ECO:0000313" key="9">
    <source>
        <dbReference type="Proteomes" id="UP001139289"/>
    </source>
</evidence>
<feature type="transmembrane region" description="Helical" evidence="6">
    <location>
        <begin position="137"/>
        <end position="157"/>
    </location>
</feature>
<evidence type="ECO:0000256" key="5">
    <source>
        <dbReference type="ARBA" id="ARBA00023136"/>
    </source>
</evidence>
<accession>A0A9X1S1M8</accession>
<name>A0A9X1S1M8_9MICO</name>
<comment type="subcellular location">
    <subcellularLocation>
        <location evidence="1">Cell membrane</location>
        <topology evidence="1">Multi-pass membrane protein</topology>
    </subcellularLocation>
</comment>
<dbReference type="RefSeq" id="WP_227531314.1">
    <property type="nucleotide sequence ID" value="NZ_JAGTTM010000007.1"/>
</dbReference>
<dbReference type="InterPro" id="IPR018076">
    <property type="entry name" value="T2SS_GspF_dom"/>
</dbReference>
<keyword evidence="9" id="KW-1185">Reference proteome</keyword>
<feature type="transmembrane region" description="Helical" evidence="6">
    <location>
        <begin position="288"/>
        <end position="312"/>
    </location>
</feature>
<comment type="caution">
    <text evidence="8">The sequence shown here is derived from an EMBL/GenBank/DDBJ whole genome shotgun (WGS) entry which is preliminary data.</text>
</comment>
<organism evidence="8 9">
    <name type="scientific">Microbacterium tenebrionis</name>
    <dbReference type="NCBI Taxonomy" id="2830665"/>
    <lineage>
        <taxon>Bacteria</taxon>
        <taxon>Bacillati</taxon>
        <taxon>Actinomycetota</taxon>
        <taxon>Actinomycetes</taxon>
        <taxon>Micrococcales</taxon>
        <taxon>Microbacteriaceae</taxon>
        <taxon>Microbacterium</taxon>
    </lineage>
</organism>
<dbReference type="PANTHER" id="PTHR35007:SF2">
    <property type="entry name" value="PILUS ASSEMBLE PROTEIN"/>
    <property type="match status" value="1"/>
</dbReference>